<dbReference type="PANTHER" id="PTHR46568">
    <property type="entry name" value="ALKYLDIHYDROXYACETONEPHOSPHATE SYNTHASE, PEROXISOMAL"/>
    <property type="match status" value="1"/>
</dbReference>
<dbReference type="PROSITE" id="PS51387">
    <property type="entry name" value="FAD_PCMH"/>
    <property type="match status" value="1"/>
</dbReference>
<dbReference type="InterPro" id="IPR036318">
    <property type="entry name" value="FAD-bd_PCMH-like_sf"/>
</dbReference>
<name>A0ABW3G981_9NOCA</name>
<dbReference type="InterPro" id="IPR016169">
    <property type="entry name" value="FAD-bd_PCMH_sub2"/>
</dbReference>
<comment type="similarity">
    <text evidence="1">Belongs to the FAD-binding oxidoreductase/transferase type 4 family.</text>
</comment>
<reference evidence="7" key="1">
    <citation type="journal article" date="2019" name="Int. J. Syst. Evol. Microbiol.">
        <title>The Global Catalogue of Microorganisms (GCM) 10K type strain sequencing project: providing services to taxonomists for standard genome sequencing and annotation.</title>
        <authorList>
            <consortium name="The Broad Institute Genomics Platform"/>
            <consortium name="The Broad Institute Genome Sequencing Center for Infectious Disease"/>
            <person name="Wu L."/>
            <person name="Ma J."/>
        </authorList>
    </citation>
    <scope>NUCLEOTIDE SEQUENCE [LARGE SCALE GENOMIC DNA]</scope>
    <source>
        <strain evidence="7">CCUG 50873</strain>
    </source>
</reference>
<dbReference type="InterPro" id="IPR004113">
    <property type="entry name" value="FAD-bd_oxidored_4_C"/>
</dbReference>
<comment type="caution">
    <text evidence="6">The sequence shown here is derived from an EMBL/GenBank/DDBJ whole genome shotgun (WGS) entry which is preliminary data.</text>
</comment>
<dbReference type="Gene3D" id="3.30.70.3450">
    <property type="match status" value="1"/>
</dbReference>
<evidence type="ECO:0000259" key="5">
    <source>
        <dbReference type="PROSITE" id="PS51387"/>
    </source>
</evidence>
<keyword evidence="7" id="KW-1185">Reference proteome</keyword>
<dbReference type="SUPFAM" id="SSF55103">
    <property type="entry name" value="FAD-linked oxidases, C-terminal domain"/>
    <property type="match status" value="1"/>
</dbReference>
<dbReference type="Proteomes" id="UP001597068">
    <property type="component" value="Unassembled WGS sequence"/>
</dbReference>
<dbReference type="Gene3D" id="3.30.300.330">
    <property type="match status" value="1"/>
</dbReference>
<keyword evidence="2" id="KW-0285">Flavoprotein</keyword>
<dbReference type="SUPFAM" id="SSF56176">
    <property type="entry name" value="FAD-binding/transporter-associated domain-like"/>
    <property type="match status" value="1"/>
</dbReference>
<dbReference type="InterPro" id="IPR016171">
    <property type="entry name" value="Vanillyl_alc_oxidase_C-sub2"/>
</dbReference>
<dbReference type="Gene3D" id="3.30.465.10">
    <property type="match status" value="1"/>
</dbReference>
<dbReference type="Gene3D" id="1.10.45.10">
    <property type="entry name" value="Vanillyl-alcohol Oxidase, Chain A, domain 4"/>
    <property type="match status" value="1"/>
</dbReference>
<sequence>MTSPVSPASLPAPPMRWDGWGDPDRETVLSESVLALIRGALGVSGTPTPRRSLTDVEVAPTRLTDDDIAGLVERVGDGHVSVGGTDRLLRAAGRSTPDLLRRRAHIQAAPDAVVLPGSTEEVAAVLAWCADADIAVVTYGGGTAVTGGLTPIAGDHRAVISLDLRRLDGLAEVDDLSRIAVLGAGVTGPRAEELLGQHGLSLGHFPQSFRFATIGGFAATRSSGQASAGYGRFDEMVVGLTLATPRGVLRLRPVEHSAAGPDLRQVVLGSEGTFGVITEVAVRVHPVPPTAASQAWRFPDFATGAAAVRAAARSDARPTVLRMSDEAETAVNLAAPGAIGADAADAPGGCLVITRFEGEEDDCLDRRRRIAAILSDAGGVDLGSDPADTWAHGRFDAPYLRDALLAIGVGCETLETATTWSGIEALRTAVADALSNTLGTDTPDRPGSPALVLCHISHTYPTAASLYFTVVYRLADRDPVAQWMQAKEAASRAIVAHGATITHHHAVGTDHRDHLDAEIGDLGVEILRAVKNALDPSGVMNPGKLIP</sequence>
<gene>
    <name evidence="6" type="ORF">ACFQ04_06695</name>
</gene>
<dbReference type="Pfam" id="PF02913">
    <property type="entry name" value="FAD-oxidase_C"/>
    <property type="match status" value="1"/>
</dbReference>
<dbReference type="EMBL" id="JBHTIL010000001">
    <property type="protein sequence ID" value="MFD0925422.1"/>
    <property type="molecule type" value="Genomic_DNA"/>
</dbReference>
<evidence type="ECO:0000313" key="6">
    <source>
        <dbReference type="EMBL" id="MFD0925422.1"/>
    </source>
</evidence>
<feature type="region of interest" description="Disordered" evidence="4">
    <location>
        <begin position="1"/>
        <end position="22"/>
    </location>
</feature>
<evidence type="ECO:0000256" key="2">
    <source>
        <dbReference type="ARBA" id="ARBA00022630"/>
    </source>
</evidence>
<protein>
    <submittedName>
        <fullName evidence="6">FAD-binding oxidoreductase</fullName>
    </submittedName>
</protein>
<dbReference type="InterPro" id="IPR025650">
    <property type="entry name" value="Alkyl-DHAP_Synthase"/>
</dbReference>
<feature type="domain" description="FAD-binding PCMH-type" evidence="5">
    <location>
        <begin position="106"/>
        <end position="287"/>
    </location>
</feature>
<dbReference type="Pfam" id="PF01565">
    <property type="entry name" value="FAD_binding_4"/>
    <property type="match status" value="1"/>
</dbReference>
<dbReference type="PANTHER" id="PTHR46568:SF1">
    <property type="entry name" value="ALKYLDIHYDROXYACETONEPHOSPHATE SYNTHASE, PEROXISOMAL"/>
    <property type="match status" value="1"/>
</dbReference>
<dbReference type="InterPro" id="IPR016164">
    <property type="entry name" value="FAD-linked_Oxase-like_C"/>
</dbReference>
<accession>A0ABW3G981</accession>
<dbReference type="RefSeq" id="WP_253646628.1">
    <property type="nucleotide sequence ID" value="NZ_BAAAMO010000002.1"/>
</dbReference>
<evidence type="ECO:0000313" key="7">
    <source>
        <dbReference type="Proteomes" id="UP001597068"/>
    </source>
</evidence>
<proteinExistence type="inferred from homology"/>
<dbReference type="InterPro" id="IPR006094">
    <property type="entry name" value="Oxid_FAD_bind_N"/>
</dbReference>
<evidence type="ECO:0000256" key="3">
    <source>
        <dbReference type="ARBA" id="ARBA00022827"/>
    </source>
</evidence>
<organism evidence="6 7">
    <name type="scientific">Williamsia deligens</name>
    <dbReference type="NCBI Taxonomy" id="321325"/>
    <lineage>
        <taxon>Bacteria</taxon>
        <taxon>Bacillati</taxon>
        <taxon>Actinomycetota</taxon>
        <taxon>Actinomycetes</taxon>
        <taxon>Mycobacteriales</taxon>
        <taxon>Nocardiaceae</taxon>
        <taxon>Williamsia</taxon>
    </lineage>
</organism>
<dbReference type="InterPro" id="IPR016166">
    <property type="entry name" value="FAD-bd_PCMH"/>
</dbReference>
<keyword evidence="3" id="KW-0274">FAD</keyword>
<evidence type="ECO:0000256" key="1">
    <source>
        <dbReference type="ARBA" id="ARBA00008000"/>
    </source>
</evidence>
<evidence type="ECO:0000256" key="4">
    <source>
        <dbReference type="SAM" id="MobiDB-lite"/>
    </source>
</evidence>